<evidence type="ECO:0000313" key="5">
    <source>
        <dbReference type="Proteomes" id="UP000289555"/>
    </source>
</evidence>
<dbReference type="PANTHER" id="PTHR11548">
    <property type="entry name" value="THYMIDYLATE SYNTHASE 1"/>
    <property type="match status" value="1"/>
</dbReference>
<evidence type="ECO:0000313" key="4">
    <source>
        <dbReference type="EMBL" id="BBI49831.1"/>
    </source>
</evidence>
<reference evidence="5" key="1">
    <citation type="journal article" date="2019" name="Microbiol. Resour. Announc.">
        <title>Complete Genome Sequence of Halomonas olivaria, a Moderately Halophilic Bacterium Isolated from Olive Processing Effluents, Obtained by Nanopore Sequencing.</title>
        <authorList>
            <person name="Nagata S."/>
            <person name="Ii K.M."/>
            <person name="Tsukimi T."/>
            <person name="Miura M.C."/>
            <person name="Galipon J."/>
            <person name="Arakawa K."/>
        </authorList>
    </citation>
    <scope>NUCLEOTIDE SEQUENCE [LARGE SCALE GENOMIC DNA]</scope>
    <source>
        <strain evidence="5">TYRC17</strain>
    </source>
</reference>
<dbReference type="Proteomes" id="UP000289555">
    <property type="component" value="Chromosome"/>
</dbReference>
<name>A0ABM7GGY1_9GAMM</name>
<evidence type="ECO:0000256" key="2">
    <source>
        <dbReference type="ARBA" id="ARBA00022679"/>
    </source>
</evidence>
<keyword evidence="2" id="KW-0808">Transferase</keyword>
<dbReference type="InterPro" id="IPR036926">
    <property type="entry name" value="Thymidate_synth/dCMP_Mease_sf"/>
</dbReference>
<protein>
    <recommendedName>
        <fullName evidence="3">Thymidylate synthase/dCMP hydroxymethylase domain-containing protein</fullName>
    </recommendedName>
</protein>
<dbReference type="SUPFAM" id="SSF55831">
    <property type="entry name" value="Thymidylate synthase/dCMP hydroxymethylase"/>
    <property type="match status" value="1"/>
</dbReference>
<dbReference type="InterPro" id="IPR023451">
    <property type="entry name" value="Thymidate_synth/dCMP_Mease_dom"/>
</dbReference>
<keyword evidence="5" id="KW-1185">Reference proteome</keyword>
<gene>
    <name evidence="4" type="ORF">HORIV_22520</name>
</gene>
<accession>A0ABM7GGY1</accession>
<dbReference type="PANTHER" id="PTHR11548:SF9">
    <property type="entry name" value="THYMIDYLATE SYNTHASE"/>
    <property type="match status" value="1"/>
</dbReference>
<dbReference type="InterPro" id="IPR045097">
    <property type="entry name" value="Thymidate_synth/dCMP_Mease"/>
</dbReference>
<evidence type="ECO:0000259" key="3">
    <source>
        <dbReference type="Pfam" id="PF00303"/>
    </source>
</evidence>
<organism evidence="4 5">
    <name type="scientific">Vreelandella olivaria</name>
    <dbReference type="NCBI Taxonomy" id="390919"/>
    <lineage>
        <taxon>Bacteria</taxon>
        <taxon>Pseudomonadati</taxon>
        <taxon>Pseudomonadota</taxon>
        <taxon>Gammaproteobacteria</taxon>
        <taxon>Oceanospirillales</taxon>
        <taxon>Halomonadaceae</taxon>
        <taxon>Vreelandella</taxon>
    </lineage>
</organism>
<feature type="domain" description="Thymidylate synthase/dCMP hydroxymethylase" evidence="3">
    <location>
        <begin position="11"/>
        <end position="61"/>
    </location>
</feature>
<sequence>MTATTPALEQPYLDLMQTVLEHGVDRHDRTGVGTRSVFGHQMRFDLSRGFPLLTTKSSTCALLFTNFYGS</sequence>
<proteinExistence type="predicted"/>
<dbReference type="EMBL" id="AP019416">
    <property type="protein sequence ID" value="BBI49831.1"/>
    <property type="molecule type" value="Genomic_DNA"/>
</dbReference>
<dbReference type="Pfam" id="PF00303">
    <property type="entry name" value="Thymidylat_synt"/>
    <property type="match status" value="1"/>
</dbReference>
<dbReference type="Gene3D" id="3.30.572.10">
    <property type="entry name" value="Thymidylate synthase/dCMP hydroxymethylase domain"/>
    <property type="match status" value="1"/>
</dbReference>
<keyword evidence="1" id="KW-0489">Methyltransferase</keyword>
<evidence type="ECO:0000256" key="1">
    <source>
        <dbReference type="ARBA" id="ARBA00022603"/>
    </source>
</evidence>